<sequence length="148" mass="15013">MAMNRNRSNEEQLIDVRDTYGPDGIDGSAVGRNLGLTALVLGIGGLLLSWALIGGVIGVVAIVLGVIAIVKSVGAKRRVAAAGREARTAGAFGLGLIGVITGLAAIAVSAALLVVANAALQKCDHLDHTAAEYQQCISNETGTDGPKR</sequence>
<keyword evidence="1" id="KW-0812">Transmembrane</keyword>
<evidence type="ECO:0000256" key="1">
    <source>
        <dbReference type="SAM" id="Phobius"/>
    </source>
</evidence>
<name>A0A0K2H045_9CORY</name>
<dbReference type="STRING" id="1408189.CLAC_05680"/>
<evidence type="ECO:0000313" key="2">
    <source>
        <dbReference type="EMBL" id="ALA67293.1"/>
    </source>
</evidence>
<reference evidence="2 3" key="1">
    <citation type="submission" date="2013-10" db="EMBL/GenBank/DDBJ databases">
        <title>Complete genome sequence of Corynebacterium lactis DSM 45799(T), isolated from raw cow milk.</title>
        <authorList>
            <person name="Ruckert C."/>
            <person name="Albersmeier A."/>
            <person name="Lipski A."/>
            <person name="Kalinowski J."/>
        </authorList>
    </citation>
    <scope>NUCLEOTIDE SEQUENCE [LARGE SCALE GENOMIC DNA]</scope>
    <source>
        <strain evidence="2 3">RW2-5</strain>
    </source>
</reference>
<dbReference type="AlphaFoldDB" id="A0A0K2H045"/>
<dbReference type="KEGG" id="clw:CLAC_05680"/>
<dbReference type="EMBL" id="CP006841">
    <property type="protein sequence ID" value="ALA67293.1"/>
    <property type="molecule type" value="Genomic_DNA"/>
</dbReference>
<keyword evidence="1" id="KW-1133">Transmembrane helix</keyword>
<organism evidence="2 3">
    <name type="scientific">Corynebacterium lactis RW2-5</name>
    <dbReference type="NCBI Taxonomy" id="1408189"/>
    <lineage>
        <taxon>Bacteria</taxon>
        <taxon>Bacillati</taxon>
        <taxon>Actinomycetota</taxon>
        <taxon>Actinomycetes</taxon>
        <taxon>Mycobacteriales</taxon>
        <taxon>Corynebacteriaceae</taxon>
        <taxon>Corynebacterium</taxon>
    </lineage>
</organism>
<dbReference type="PATRIC" id="fig|1408189.4.peg.1132"/>
<protein>
    <recommendedName>
        <fullName evidence="4">DUF4190 domain-containing protein</fullName>
    </recommendedName>
</protein>
<gene>
    <name evidence="2" type="ORF">CLAC_05680</name>
</gene>
<feature type="transmembrane region" description="Helical" evidence="1">
    <location>
        <begin position="91"/>
        <end position="116"/>
    </location>
</feature>
<keyword evidence="3" id="KW-1185">Reference proteome</keyword>
<feature type="transmembrane region" description="Helical" evidence="1">
    <location>
        <begin position="47"/>
        <end position="70"/>
    </location>
</feature>
<accession>A0A0K2H045</accession>
<keyword evidence="1" id="KW-0472">Membrane</keyword>
<evidence type="ECO:0008006" key="4">
    <source>
        <dbReference type="Google" id="ProtNLM"/>
    </source>
</evidence>
<proteinExistence type="predicted"/>
<evidence type="ECO:0000313" key="3">
    <source>
        <dbReference type="Proteomes" id="UP000058446"/>
    </source>
</evidence>
<dbReference type="Proteomes" id="UP000058446">
    <property type="component" value="Chromosome"/>
</dbReference>